<evidence type="ECO:0000313" key="6">
    <source>
        <dbReference type="Proteomes" id="UP000655044"/>
    </source>
</evidence>
<comment type="similarity">
    <text evidence="2">Belongs to the peptidase S26 family.</text>
</comment>
<feature type="active site" evidence="3">
    <location>
        <position position="80"/>
    </location>
</feature>
<feature type="active site" evidence="3">
    <location>
        <position position="34"/>
    </location>
</feature>
<dbReference type="Proteomes" id="UP000655044">
    <property type="component" value="Unassembled WGS sequence"/>
</dbReference>
<dbReference type="GO" id="GO:0004252">
    <property type="term" value="F:serine-type endopeptidase activity"/>
    <property type="evidence" value="ECO:0007669"/>
    <property type="project" value="InterPro"/>
</dbReference>
<dbReference type="EMBL" id="BOOI01000009">
    <property type="protein sequence ID" value="GIH82603.1"/>
    <property type="molecule type" value="Genomic_DNA"/>
</dbReference>
<dbReference type="PANTHER" id="PTHR43390:SF1">
    <property type="entry name" value="CHLOROPLAST PROCESSING PEPTIDASE"/>
    <property type="match status" value="1"/>
</dbReference>
<evidence type="ECO:0000259" key="4">
    <source>
        <dbReference type="Pfam" id="PF10502"/>
    </source>
</evidence>
<evidence type="ECO:0000256" key="1">
    <source>
        <dbReference type="ARBA" id="ARBA00004401"/>
    </source>
</evidence>
<gene>
    <name evidence="5" type="primary">lepB_1</name>
    <name evidence="5" type="ORF">Pro02_10110</name>
</gene>
<dbReference type="Gene3D" id="2.10.109.10">
    <property type="entry name" value="Umud Fragment, subunit A"/>
    <property type="match status" value="1"/>
</dbReference>
<keyword evidence="6" id="KW-1185">Reference proteome</keyword>
<dbReference type="OrthoDB" id="5518017at2"/>
<dbReference type="AlphaFoldDB" id="A0A8J3S2U4"/>
<protein>
    <submittedName>
        <fullName evidence="5">S26 family signal peptidase</fullName>
    </submittedName>
</protein>
<accession>A0A8J3S2U4</accession>
<dbReference type="CDD" id="cd06530">
    <property type="entry name" value="S26_SPase_I"/>
    <property type="match status" value="1"/>
</dbReference>
<dbReference type="InterPro" id="IPR036286">
    <property type="entry name" value="LexA/Signal_pep-like_sf"/>
</dbReference>
<sequence>MTGWLVVPALLALAVIWADLVRRHLLVVTVHGGSMEPAYSHGDRVLLRRVAPDTLRTGQVVVVHRHRPPGAQAPRWAVIKRIAALPGEPTPLRQDGEAVVPPGKLVLLGDNSGHSTDSRDFGYLDLADVVGVVIRKMRPSP</sequence>
<comment type="subcellular location">
    <subcellularLocation>
        <location evidence="1">Cell membrane</location>
        <topology evidence="1">Single-pass type II membrane protein</topology>
    </subcellularLocation>
</comment>
<dbReference type="Pfam" id="PF10502">
    <property type="entry name" value="Peptidase_S26"/>
    <property type="match status" value="2"/>
</dbReference>
<evidence type="ECO:0000256" key="2">
    <source>
        <dbReference type="ARBA" id="ARBA00009370"/>
    </source>
</evidence>
<comment type="caution">
    <text evidence="5">The sequence shown here is derived from an EMBL/GenBank/DDBJ whole genome shotgun (WGS) entry which is preliminary data.</text>
</comment>
<evidence type="ECO:0000313" key="5">
    <source>
        <dbReference type="EMBL" id="GIH82603.1"/>
    </source>
</evidence>
<proteinExistence type="inferred from homology"/>
<dbReference type="GO" id="GO:0005886">
    <property type="term" value="C:plasma membrane"/>
    <property type="evidence" value="ECO:0007669"/>
    <property type="project" value="UniProtKB-SubCell"/>
</dbReference>
<dbReference type="RefSeq" id="WP_068922773.1">
    <property type="nucleotide sequence ID" value="NZ_BMQP01000004.1"/>
</dbReference>
<dbReference type="InterPro" id="IPR000223">
    <property type="entry name" value="Pept_S26A_signal_pept_1"/>
</dbReference>
<dbReference type="InterPro" id="IPR019533">
    <property type="entry name" value="Peptidase_S26"/>
</dbReference>
<feature type="domain" description="Peptidase S26" evidence="4">
    <location>
        <begin position="6"/>
        <end position="88"/>
    </location>
</feature>
<dbReference type="GO" id="GO:0006465">
    <property type="term" value="P:signal peptide processing"/>
    <property type="evidence" value="ECO:0007669"/>
    <property type="project" value="InterPro"/>
</dbReference>
<dbReference type="PANTHER" id="PTHR43390">
    <property type="entry name" value="SIGNAL PEPTIDASE I"/>
    <property type="match status" value="1"/>
</dbReference>
<organism evidence="5 6">
    <name type="scientific">Planobispora rosea</name>
    <dbReference type="NCBI Taxonomy" id="35762"/>
    <lineage>
        <taxon>Bacteria</taxon>
        <taxon>Bacillati</taxon>
        <taxon>Actinomycetota</taxon>
        <taxon>Actinomycetes</taxon>
        <taxon>Streptosporangiales</taxon>
        <taxon>Streptosporangiaceae</taxon>
        <taxon>Planobispora</taxon>
    </lineage>
</organism>
<feature type="domain" description="Peptidase S26" evidence="4">
    <location>
        <begin position="96"/>
        <end position="133"/>
    </location>
</feature>
<dbReference type="SUPFAM" id="SSF51306">
    <property type="entry name" value="LexA/Signal peptidase"/>
    <property type="match status" value="1"/>
</dbReference>
<reference evidence="5" key="1">
    <citation type="submission" date="2021-01" db="EMBL/GenBank/DDBJ databases">
        <title>Whole genome shotgun sequence of Planobispora rosea NBRC 15558.</title>
        <authorList>
            <person name="Komaki H."/>
            <person name="Tamura T."/>
        </authorList>
    </citation>
    <scope>NUCLEOTIDE SEQUENCE</scope>
    <source>
        <strain evidence="5">NBRC 15558</strain>
    </source>
</reference>
<name>A0A8J3S2U4_PLARO</name>
<dbReference type="PRINTS" id="PR00727">
    <property type="entry name" value="LEADERPTASE"/>
</dbReference>
<evidence type="ECO:0000256" key="3">
    <source>
        <dbReference type="PIRSR" id="PIRSR600223-1"/>
    </source>
</evidence>